<dbReference type="EMBL" id="WTPW01000031">
    <property type="protein sequence ID" value="KAF0556896.1"/>
    <property type="molecule type" value="Genomic_DNA"/>
</dbReference>
<feature type="transmembrane region" description="Helical" evidence="2">
    <location>
        <begin position="107"/>
        <end position="128"/>
    </location>
</feature>
<dbReference type="PANTHER" id="PTHR42924:SF3">
    <property type="entry name" value="POLYMERASE_HISTIDINOL PHOSPHATASE N-TERMINAL DOMAIN-CONTAINING PROTEIN"/>
    <property type="match status" value="1"/>
</dbReference>
<comment type="caution">
    <text evidence="4">The sequence shown here is derived from an EMBL/GenBank/DDBJ whole genome shotgun (WGS) entry which is preliminary data.</text>
</comment>
<keyword evidence="2" id="KW-1133">Transmembrane helix</keyword>
<accession>A0A8H4B3H9</accession>
<proteinExistence type="predicted"/>
<dbReference type="InterPro" id="IPR052018">
    <property type="entry name" value="PHP_domain"/>
</dbReference>
<keyword evidence="5" id="KW-1185">Reference proteome</keyword>
<dbReference type="PANTHER" id="PTHR42924">
    <property type="entry name" value="EXONUCLEASE"/>
    <property type="match status" value="1"/>
</dbReference>
<feature type="compositionally biased region" description="Basic and acidic residues" evidence="1">
    <location>
        <begin position="1"/>
        <end position="12"/>
    </location>
</feature>
<evidence type="ECO:0000256" key="2">
    <source>
        <dbReference type="SAM" id="Phobius"/>
    </source>
</evidence>
<evidence type="ECO:0000313" key="4">
    <source>
        <dbReference type="EMBL" id="KAF0556896.1"/>
    </source>
</evidence>
<reference evidence="4 5" key="1">
    <citation type="journal article" date="2019" name="Environ. Microbiol.">
        <title>At the nexus of three kingdoms: the genome of the mycorrhizal fungus Gigaspora margarita provides insights into plant, endobacterial and fungal interactions.</title>
        <authorList>
            <person name="Venice F."/>
            <person name="Ghignone S."/>
            <person name="Salvioli di Fossalunga A."/>
            <person name="Amselem J."/>
            <person name="Novero M."/>
            <person name="Xianan X."/>
            <person name="Sedzielewska Toro K."/>
            <person name="Morin E."/>
            <person name="Lipzen A."/>
            <person name="Grigoriev I.V."/>
            <person name="Henrissat B."/>
            <person name="Martin F.M."/>
            <person name="Bonfante P."/>
        </authorList>
    </citation>
    <scope>NUCLEOTIDE SEQUENCE [LARGE SCALE GENOMIC DNA]</scope>
    <source>
        <strain evidence="4 5">BEG34</strain>
    </source>
</reference>
<dbReference type="OrthoDB" id="16564at2759"/>
<dbReference type="GO" id="GO:0004534">
    <property type="term" value="F:5'-3' RNA exonuclease activity"/>
    <property type="evidence" value="ECO:0007669"/>
    <property type="project" value="TreeGrafter"/>
</dbReference>
<keyword evidence="2" id="KW-0472">Membrane</keyword>
<organism evidence="4 5">
    <name type="scientific">Gigaspora margarita</name>
    <dbReference type="NCBI Taxonomy" id="4874"/>
    <lineage>
        <taxon>Eukaryota</taxon>
        <taxon>Fungi</taxon>
        <taxon>Fungi incertae sedis</taxon>
        <taxon>Mucoromycota</taxon>
        <taxon>Glomeromycotina</taxon>
        <taxon>Glomeromycetes</taxon>
        <taxon>Diversisporales</taxon>
        <taxon>Gigasporaceae</taxon>
        <taxon>Gigaspora</taxon>
    </lineage>
</organism>
<evidence type="ECO:0000256" key="1">
    <source>
        <dbReference type="SAM" id="MobiDB-lite"/>
    </source>
</evidence>
<dbReference type="GO" id="GO:0035312">
    <property type="term" value="F:5'-3' DNA exonuclease activity"/>
    <property type="evidence" value="ECO:0007669"/>
    <property type="project" value="TreeGrafter"/>
</dbReference>
<dbReference type="AlphaFoldDB" id="A0A8H4B3H9"/>
<dbReference type="NCBIfam" id="NF038032">
    <property type="entry name" value="CehA_McbA_metalo"/>
    <property type="match status" value="1"/>
</dbReference>
<evidence type="ECO:0000259" key="3">
    <source>
        <dbReference type="SMART" id="SM00481"/>
    </source>
</evidence>
<dbReference type="Proteomes" id="UP000439903">
    <property type="component" value="Unassembled WGS sequence"/>
</dbReference>
<dbReference type="InterPro" id="IPR016195">
    <property type="entry name" value="Pol/histidinol_Pase-like"/>
</dbReference>
<keyword evidence="2" id="KW-0812">Transmembrane</keyword>
<dbReference type="Gene3D" id="3.20.20.140">
    <property type="entry name" value="Metal-dependent hydrolases"/>
    <property type="match status" value="1"/>
</dbReference>
<evidence type="ECO:0000313" key="5">
    <source>
        <dbReference type="Proteomes" id="UP000439903"/>
    </source>
</evidence>
<dbReference type="SUPFAM" id="SSF89550">
    <property type="entry name" value="PHP domain-like"/>
    <property type="match status" value="1"/>
</dbReference>
<gene>
    <name evidence="4" type="ORF">F8M41_014626</name>
</gene>
<feature type="compositionally biased region" description="Basic and acidic residues" evidence="1">
    <location>
        <begin position="21"/>
        <end position="46"/>
    </location>
</feature>
<feature type="compositionally biased region" description="Low complexity" evidence="1">
    <location>
        <begin position="70"/>
        <end position="82"/>
    </location>
</feature>
<dbReference type="SMART" id="SM00481">
    <property type="entry name" value="POLIIIAc"/>
    <property type="match status" value="1"/>
</dbReference>
<dbReference type="InterPro" id="IPR003141">
    <property type="entry name" value="Pol/His_phosphatase_N"/>
</dbReference>
<feature type="domain" description="Polymerase/histidinol phosphatase N-terminal" evidence="3">
    <location>
        <begin position="170"/>
        <end position="238"/>
    </location>
</feature>
<feature type="transmembrane region" description="Helical" evidence="2">
    <location>
        <begin position="437"/>
        <end position="457"/>
    </location>
</feature>
<sequence length="505" mass="58779">METELETTRPNENDNEVAPTDVHEEAPTDVHEEAPIDVHEEAPTDIHEEEPIDIHEEEPIQDTPSIAAQQLDSSSPPVDSLPQPVPRWMMEPSPKLRSRVNKYFKRMFSRLCQFTVIIIILCIIFTIYKYHDVPDKSDYSHLEFNWKVDPASYLTPMGTKDGYPQYNILLDGHSHTYSSDGRMSPEQLLQWSMANGYNAIVVSDHNTIESALEAQRIASEKYNDSIIVIPGMEYSCCRIHMNFIGIQSSKPFEPFNKPHPTNEELKEMIDKVHEMDGLVTVNHIPWSNKTEWLHQVPTLQDHPTREELLEMGVDGFEIINGDVFDFETYVFANKHRTLKISGSDIHHPSDGAYAWTLLNAPTKTFEGIMTALRGKETSFFFDATGTRPRYYPAYNRNYLASLPLTSLANAFTFFDDYRGMYSFQGGFCHDRKFVVHWLSYFYFVLYCLIFFSLYELARKVVKLAYAKYKLWTYNRRNRWRRLDSNDSSQHNREHYTDIDVIDMEP</sequence>
<feature type="region of interest" description="Disordered" evidence="1">
    <location>
        <begin position="1"/>
        <end position="90"/>
    </location>
</feature>
<protein>
    <submittedName>
        <fullName evidence="4">PHP domain-like protein</fullName>
    </submittedName>
</protein>
<name>A0A8H4B3H9_GIGMA</name>